<dbReference type="Pfam" id="PF03479">
    <property type="entry name" value="PCC"/>
    <property type="match status" value="1"/>
</dbReference>
<dbReference type="EMBL" id="FBWG01000028">
    <property type="protein sequence ID" value="CUX42314.1"/>
    <property type="molecule type" value="Genomic_DNA"/>
</dbReference>
<protein>
    <recommendedName>
        <fullName evidence="1">PPC domain-containing protein</fullName>
    </recommendedName>
</protein>
<dbReference type="Gene3D" id="3.30.1330.80">
    <property type="entry name" value="Hypothetical protein, similar to alpha- acetolactate decarboxylase, domain 2"/>
    <property type="match status" value="2"/>
</dbReference>
<dbReference type="RefSeq" id="WP_080819522.1">
    <property type="nucleotide sequence ID" value="NZ_LT009749.1"/>
</dbReference>
<dbReference type="InterPro" id="IPR005175">
    <property type="entry name" value="PPC_dom"/>
</dbReference>
<sequence>MTTMPPEGLPRSIVHPGPATPERFRVVGCHAHPVTLNAKPGVCVNQAIAEAFVEQGFDGGYVRLKNVPMKRLHYVMPAAAPDDAHAAWYSETFSMPGGTIIDAGLHMGRRDGRPFLHCHGSWKSTEGVLSMGHLLPLESEFAGETPLVALALNGAILDVQKDEETNFPLFTPIAQPRNRKDAGLRALLCTVRPNTDICTALEAACRQFDLREAEVNGIGSLIGADYEDGTSLAAYASEILIRNGRIHPSAIGGGQAMLDIAMVDLTTQISGGRLVRGKNPVCVTFELLLTEKQGAAA</sequence>
<dbReference type="Proteomes" id="UP000191987">
    <property type="component" value="Unassembled WGS sequence"/>
</dbReference>
<name>A0A1S7QV27_9HYPH</name>
<organism evidence="2 3">
    <name type="scientific">Agrobacterium deltaense Zutra 3/1</name>
    <dbReference type="NCBI Taxonomy" id="1183427"/>
    <lineage>
        <taxon>Bacteria</taxon>
        <taxon>Pseudomonadati</taxon>
        <taxon>Pseudomonadota</taxon>
        <taxon>Alphaproteobacteria</taxon>
        <taxon>Hyphomicrobiales</taxon>
        <taxon>Rhizobiaceae</taxon>
        <taxon>Rhizobium/Agrobacterium group</taxon>
        <taxon>Agrobacterium</taxon>
    </lineage>
</organism>
<dbReference type="AlphaFoldDB" id="A0A1S7QV27"/>
<evidence type="ECO:0000313" key="3">
    <source>
        <dbReference type="Proteomes" id="UP000191987"/>
    </source>
</evidence>
<dbReference type="SUPFAM" id="SSF117856">
    <property type="entry name" value="AF0104/ALDC/Ptd012-like"/>
    <property type="match status" value="2"/>
</dbReference>
<evidence type="ECO:0000259" key="1">
    <source>
        <dbReference type="Pfam" id="PF03479"/>
    </source>
</evidence>
<evidence type="ECO:0000313" key="2">
    <source>
        <dbReference type="EMBL" id="CUX42314.1"/>
    </source>
</evidence>
<proteinExistence type="predicted"/>
<reference evidence="2 3" key="1">
    <citation type="submission" date="2016-01" db="EMBL/GenBank/DDBJ databases">
        <authorList>
            <person name="Oliw E.H."/>
        </authorList>
    </citation>
    <scope>NUCLEOTIDE SEQUENCE [LARGE SCALE GENOMIC DNA]</scope>
    <source>
        <strain evidence="2 3">Zutra 3-1</strain>
    </source>
</reference>
<feature type="domain" description="PPC" evidence="1">
    <location>
        <begin position="186"/>
        <end position="291"/>
    </location>
</feature>
<gene>
    <name evidence="2" type="ORF">AGR7C_Lc100227</name>
</gene>
<accession>A0A1S7QV27</accession>